<comment type="catalytic activity">
    <reaction evidence="8 9">
        <text>RNA(n) + a ribonucleoside 5'-triphosphate = RNA(n+1) + diphosphate</text>
        <dbReference type="Rhea" id="RHEA:21248"/>
        <dbReference type="Rhea" id="RHEA-COMP:14527"/>
        <dbReference type="Rhea" id="RHEA-COMP:17342"/>
        <dbReference type="ChEBI" id="CHEBI:33019"/>
        <dbReference type="ChEBI" id="CHEBI:61557"/>
        <dbReference type="ChEBI" id="CHEBI:140395"/>
        <dbReference type="EC" id="2.7.7.6"/>
    </reaction>
</comment>
<gene>
    <name evidence="11" type="primary">Polrmt</name>
</gene>
<evidence type="ECO:0000256" key="3">
    <source>
        <dbReference type="ARBA" id="ARBA00022478"/>
    </source>
</evidence>
<evidence type="ECO:0000256" key="5">
    <source>
        <dbReference type="ARBA" id="ARBA00022695"/>
    </source>
</evidence>
<dbReference type="Pfam" id="PF14700">
    <property type="entry name" value="RPOL_N"/>
    <property type="match status" value="1"/>
</dbReference>
<sequence>MSVLRLNRRAAFQQLKSAEFLSTNKKPSSTRTTRRLSGTLRKHSAKLAEQNTCSHTSLSWCHYRYYHQSLNAVSYKHDDFCDQEDAVTEEYIENWPESSEFIDNVTDEQSSYTPAKMSRQKKLLNTSFQYLYNLIQTCAHANLLEDLQEILTGLLRNNAPSVTDKVLELFFYSLYNSDSNDKHSMLTMLQQMLNEVLSSDVELNAVSCCCITAALGKFGESPENMKNIVASMNNKYPLHKSLECLNKDSDVYQDAMLVTSSLGIKVVDDYIPDVPEPPHHDLVKDVYSSTLAPKHSNTVPACNIDTLKKQFHVQLKEELEGFVKVPNVLAQDNTWVTNLNEKQRKLEKLKENWYPAVLKAFQSMRDSQKERWSSKRGVYPFLCVLPDRMYVDIIINHLMNISSSGDITTSLAFSLGSAVFSRYGAKTSLKCNVDRQLGKLYGEYAQLYSQNNTGLHRQAWETLEHQHGKLQTGFPILPWKGYWKVSIGARLLEVLVSSATFSVGENTNVPSTFFLQIPAVFNSYAPFGKKMYGMTIPHPLFSKLVTEASVDFKFDNDALPMVVPPLPWKSSLQGGLLMCPNDFVRSHSEIEFTEPNVTHYDSPQVFPVFDALNVLSSISWKVNNKILDLQLKLLLAKGDAQLGIPPPASESPPTPFVANMNDLTPEEKAIKRAQNFYALKAKREMHSLHCSGLYNLSIANMYRDKTIWFPHNLDFRGRAYPIPRHFNYMGSDVYRSLFLFAEGRPLGSKGLDWLKIHVTNLTGLKKRCSIEERLEFANEMLDEITDSADRPLEGRGWWKKSEDPWQLLAACMELTSALRSPDPTKFVSHLPLHQDGSCNGLQHYAAMGRDIVGAQQVNLSSLPIPQDVYTKVAEVVEKLRAEDAKNGNKLAQKLEGKIDRKVVKQTVMTTVYGVTRFGAVLQVKKQLLERLPRNDVLQASTYTTDLLFKSVKSMFGGASEIQKWLTDAATIISTGKQTVEWTTPLGLRVSQPYYKVRQSKVFTKMQHIYYIEPSQNVNVVKQRNAFPPNFVHSLDATHMMLTALHCYTSGVTFNAIHDCYWTHACDIDHMNVVCREHFVKLHAQPLLHDLAEQFLYNYLPPDGVHDDARYVSKYERKQLADLLSHVPEKGQFDLNEVKKSVYFFS</sequence>
<evidence type="ECO:0000256" key="9">
    <source>
        <dbReference type="RuleBase" id="RU003805"/>
    </source>
</evidence>
<dbReference type="EMBL" id="LR789177">
    <property type="protein sequence ID" value="CAB3265039.1"/>
    <property type="molecule type" value="mRNA"/>
</dbReference>
<dbReference type="GO" id="GO:0034245">
    <property type="term" value="C:mitochondrial DNA-directed RNA polymerase complex"/>
    <property type="evidence" value="ECO:0007669"/>
    <property type="project" value="TreeGrafter"/>
</dbReference>
<keyword evidence="3 9" id="KW-0240">DNA-directed RNA polymerase</keyword>
<comment type="function">
    <text evidence="9">DNA-dependent RNA polymerase catalyzes the transcription of DNA into RNA using the four ribonucleoside triphosphates as substrates.</text>
</comment>
<dbReference type="EC" id="2.7.7.6" evidence="2 9"/>
<dbReference type="InterPro" id="IPR002092">
    <property type="entry name" value="DNA-dir_Rpol_phage-type"/>
</dbReference>
<dbReference type="PANTHER" id="PTHR10102">
    <property type="entry name" value="DNA-DIRECTED RNA POLYMERASE, MITOCHONDRIAL"/>
    <property type="match status" value="1"/>
</dbReference>
<dbReference type="InterPro" id="IPR043502">
    <property type="entry name" value="DNA/RNA_pol_sf"/>
</dbReference>
<evidence type="ECO:0000256" key="4">
    <source>
        <dbReference type="ARBA" id="ARBA00022679"/>
    </source>
</evidence>
<reference evidence="11" key="1">
    <citation type="submission" date="2020-04" db="EMBL/GenBank/DDBJ databases">
        <authorList>
            <person name="Neveu A P."/>
        </authorList>
    </citation>
    <scope>NUCLEOTIDE SEQUENCE</scope>
    <source>
        <tissue evidence="11">Whole embryo</tissue>
    </source>
</reference>
<comment type="similarity">
    <text evidence="1 9">Belongs to the phage and mitochondrial RNA polymerase family.</text>
</comment>
<dbReference type="Gene3D" id="1.10.1320.10">
    <property type="entry name" value="DNA-directed RNA polymerase, N-terminal domain"/>
    <property type="match status" value="1"/>
</dbReference>
<dbReference type="InterPro" id="IPR029262">
    <property type="entry name" value="RPOL_N"/>
</dbReference>
<evidence type="ECO:0000259" key="10">
    <source>
        <dbReference type="SMART" id="SM01311"/>
    </source>
</evidence>
<dbReference type="Pfam" id="PF00940">
    <property type="entry name" value="RNA_pol"/>
    <property type="match status" value="1"/>
</dbReference>
<evidence type="ECO:0000256" key="1">
    <source>
        <dbReference type="ARBA" id="ARBA00009493"/>
    </source>
</evidence>
<evidence type="ECO:0000256" key="2">
    <source>
        <dbReference type="ARBA" id="ARBA00012418"/>
    </source>
</evidence>
<dbReference type="InterPro" id="IPR046950">
    <property type="entry name" value="DNA-dir_Rpol_C_phage-type"/>
</dbReference>
<dbReference type="SMART" id="SM01311">
    <property type="entry name" value="RPOL_N"/>
    <property type="match status" value="1"/>
</dbReference>
<accession>A0A6F9DPH6</accession>
<evidence type="ECO:0000256" key="7">
    <source>
        <dbReference type="ARBA" id="ARBA00023163"/>
    </source>
</evidence>
<dbReference type="FunFam" id="1.10.287.280:FF:000001">
    <property type="entry name" value="DNA-directed RNA polymerase"/>
    <property type="match status" value="1"/>
</dbReference>
<dbReference type="GO" id="GO:0006390">
    <property type="term" value="P:mitochondrial transcription"/>
    <property type="evidence" value="ECO:0007669"/>
    <property type="project" value="TreeGrafter"/>
</dbReference>
<evidence type="ECO:0000256" key="6">
    <source>
        <dbReference type="ARBA" id="ARBA00022946"/>
    </source>
</evidence>
<dbReference type="GO" id="GO:0003899">
    <property type="term" value="F:DNA-directed RNA polymerase activity"/>
    <property type="evidence" value="ECO:0007669"/>
    <property type="project" value="UniProtKB-EC"/>
</dbReference>
<dbReference type="PROSITE" id="PS00900">
    <property type="entry name" value="RNA_POL_PHAGE_1"/>
    <property type="match status" value="1"/>
</dbReference>
<proteinExistence type="evidence at transcript level"/>
<organism evidence="11">
    <name type="scientific">Phallusia mammillata</name>
    <dbReference type="NCBI Taxonomy" id="59560"/>
    <lineage>
        <taxon>Eukaryota</taxon>
        <taxon>Metazoa</taxon>
        <taxon>Chordata</taxon>
        <taxon>Tunicata</taxon>
        <taxon>Ascidiacea</taxon>
        <taxon>Phlebobranchia</taxon>
        <taxon>Ascidiidae</taxon>
        <taxon>Phallusia</taxon>
    </lineage>
</organism>
<feature type="domain" description="DNA-directed RNA polymerase N-terminal" evidence="10">
    <location>
        <begin position="312"/>
        <end position="617"/>
    </location>
</feature>
<dbReference type="Gene3D" id="1.10.287.280">
    <property type="match status" value="1"/>
</dbReference>
<dbReference type="PANTHER" id="PTHR10102:SF0">
    <property type="entry name" value="DNA-DIRECTED RNA POLYMERASE, MITOCHONDRIAL"/>
    <property type="match status" value="1"/>
</dbReference>
<dbReference type="GO" id="GO:0001018">
    <property type="term" value="F:mitochondrial promoter sequence-specific DNA binding"/>
    <property type="evidence" value="ECO:0007669"/>
    <property type="project" value="TreeGrafter"/>
</dbReference>
<keyword evidence="5 9" id="KW-0548">Nucleotidyltransferase</keyword>
<keyword evidence="7 9" id="KW-0804">Transcription</keyword>
<dbReference type="SUPFAM" id="SSF56672">
    <property type="entry name" value="DNA/RNA polymerases"/>
    <property type="match status" value="1"/>
</dbReference>
<dbReference type="PROSITE" id="PS00489">
    <property type="entry name" value="RNA_POL_PHAGE_2"/>
    <property type="match status" value="1"/>
</dbReference>
<protein>
    <recommendedName>
        <fullName evidence="2 9">DNA-directed RNA polymerase</fullName>
        <ecNumber evidence="2 9">2.7.7.6</ecNumber>
    </recommendedName>
</protein>
<evidence type="ECO:0000313" key="11">
    <source>
        <dbReference type="EMBL" id="CAB3265039.1"/>
    </source>
</evidence>
<keyword evidence="4 9" id="KW-0808">Transferase</keyword>
<dbReference type="AlphaFoldDB" id="A0A6F9DPH6"/>
<evidence type="ECO:0000256" key="8">
    <source>
        <dbReference type="ARBA" id="ARBA00048552"/>
    </source>
</evidence>
<keyword evidence="6" id="KW-0809">Transit peptide</keyword>
<dbReference type="InterPro" id="IPR037159">
    <property type="entry name" value="RNA_POL_N_sf"/>
</dbReference>
<dbReference type="Gene3D" id="1.10.150.20">
    <property type="entry name" value="5' to 3' exonuclease, C-terminal subdomain"/>
    <property type="match status" value="1"/>
</dbReference>
<name>A0A6F9DPH6_9ASCI</name>